<evidence type="ECO:0000313" key="6">
    <source>
        <dbReference type="Proteomes" id="UP000481043"/>
    </source>
</evidence>
<dbReference type="SUPFAM" id="SSF53756">
    <property type="entry name" value="UDP-Glycosyltransferase/glycogen phosphorylase"/>
    <property type="match status" value="1"/>
</dbReference>
<evidence type="ECO:0000256" key="2">
    <source>
        <dbReference type="ARBA" id="ARBA00022679"/>
    </source>
</evidence>
<evidence type="ECO:0000313" key="5">
    <source>
        <dbReference type="EMBL" id="NEY72283.1"/>
    </source>
</evidence>
<dbReference type="CDD" id="cd03794">
    <property type="entry name" value="GT4_WbuB-like"/>
    <property type="match status" value="1"/>
</dbReference>
<gene>
    <name evidence="5" type="ORF">G4D63_11155</name>
</gene>
<dbReference type="PANTHER" id="PTHR46401:SF2">
    <property type="entry name" value="GLYCOSYLTRANSFERASE WBBK-RELATED"/>
    <property type="match status" value="1"/>
</dbReference>
<dbReference type="Proteomes" id="UP000481043">
    <property type="component" value="Unassembled WGS sequence"/>
</dbReference>
<comment type="caution">
    <text evidence="5">The sequence shown here is derived from an EMBL/GenBank/DDBJ whole genome shotgun (WGS) entry which is preliminary data.</text>
</comment>
<dbReference type="InterPro" id="IPR028098">
    <property type="entry name" value="Glyco_trans_4-like_N"/>
</dbReference>
<evidence type="ECO:0000259" key="3">
    <source>
        <dbReference type="Pfam" id="PF00534"/>
    </source>
</evidence>
<evidence type="ECO:0000259" key="4">
    <source>
        <dbReference type="Pfam" id="PF13439"/>
    </source>
</evidence>
<dbReference type="AlphaFoldDB" id="A0A6M0Q7N7"/>
<dbReference type="GO" id="GO:0016757">
    <property type="term" value="F:glycosyltransferase activity"/>
    <property type="evidence" value="ECO:0007669"/>
    <property type="project" value="InterPro"/>
</dbReference>
<accession>A0A6M0Q7N7</accession>
<dbReference type="Pfam" id="PF00534">
    <property type="entry name" value="Glycos_transf_1"/>
    <property type="match status" value="1"/>
</dbReference>
<dbReference type="PANTHER" id="PTHR46401">
    <property type="entry name" value="GLYCOSYLTRANSFERASE WBBK-RELATED"/>
    <property type="match status" value="1"/>
</dbReference>
<dbReference type="EMBL" id="JAAIWM010000003">
    <property type="protein sequence ID" value="NEY72283.1"/>
    <property type="molecule type" value="Genomic_DNA"/>
</dbReference>
<name>A0A6M0Q7N7_9BACI</name>
<evidence type="ECO:0000256" key="1">
    <source>
        <dbReference type="ARBA" id="ARBA00009481"/>
    </source>
</evidence>
<dbReference type="RefSeq" id="WP_163179734.1">
    <property type="nucleotide sequence ID" value="NZ_JAAIWM010000003.1"/>
</dbReference>
<dbReference type="Pfam" id="PF13439">
    <property type="entry name" value="Glyco_transf_4"/>
    <property type="match status" value="1"/>
</dbReference>
<sequence length="379" mass="43248">MKKIASIVLNNFVNDSRVLKECVTLQNDGNDVTVIALHEGDLKEYEEVNGIKVYRIKLKTRNLPKNLIGQIIKYVELSYKILKKLTGKIDIVHCNDLMPLPISVAMKLLTNGKTKIVYDAHEFQTETQKLQGKTLRKKLATITETILITKVDKVITVSEGIAKEYEKRYTIKKPELVLNCPNYYEVSKTNKFRELFGIREDQKILLYQGALATGRGIEKLVEAMKELQKERDDVVLVFMGMGHLKDFVKNEAQLNKNIHFLDAVPPSEVLDYTVSADIGVSLIENSCLNYYYSLPNKVFEYIMSGLPVIVSDLPEMKRIVEENNCGVAVEISTEGFKESISNLLEEDLNAYKKNSLAAAKKYNWEIQEQVLLNLYRDLL</sequence>
<proteinExistence type="inferred from homology"/>
<dbReference type="GO" id="GO:0009103">
    <property type="term" value="P:lipopolysaccharide biosynthetic process"/>
    <property type="evidence" value="ECO:0007669"/>
    <property type="project" value="TreeGrafter"/>
</dbReference>
<keyword evidence="2 5" id="KW-0808">Transferase</keyword>
<feature type="domain" description="Glycosyl transferase family 1" evidence="3">
    <location>
        <begin position="191"/>
        <end position="351"/>
    </location>
</feature>
<keyword evidence="6" id="KW-1185">Reference proteome</keyword>
<reference evidence="5 6" key="1">
    <citation type="submission" date="2020-02" db="EMBL/GenBank/DDBJ databases">
        <title>Bacillus aquiflavi sp. nov., isolated from yellow water of strong flavor Chinese baijiu in Yibin region of China.</title>
        <authorList>
            <person name="Xie J."/>
        </authorList>
    </citation>
    <scope>NUCLEOTIDE SEQUENCE [LARGE SCALE GENOMIC DNA]</scope>
    <source>
        <strain evidence="5 6">SA4</strain>
    </source>
</reference>
<dbReference type="Gene3D" id="3.40.50.2000">
    <property type="entry name" value="Glycogen Phosphorylase B"/>
    <property type="match status" value="2"/>
</dbReference>
<organism evidence="5 6">
    <name type="scientific">Bacillus mesophilus</name>
    <dbReference type="NCBI Taxonomy" id="1808955"/>
    <lineage>
        <taxon>Bacteria</taxon>
        <taxon>Bacillati</taxon>
        <taxon>Bacillota</taxon>
        <taxon>Bacilli</taxon>
        <taxon>Bacillales</taxon>
        <taxon>Bacillaceae</taxon>
        <taxon>Bacillus</taxon>
    </lineage>
</organism>
<comment type="similarity">
    <text evidence="1">Belongs to the glycosyltransferase group 1 family. Glycosyltransferase 4 subfamily.</text>
</comment>
<protein>
    <submittedName>
        <fullName evidence="5">Glycosyltransferase family 4 protein</fullName>
    </submittedName>
</protein>
<feature type="domain" description="Glycosyltransferase subfamily 4-like N-terminal" evidence="4">
    <location>
        <begin position="24"/>
        <end position="173"/>
    </location>
</feature>
<dbReference type="InterPro" id="IPR001296">
    <property type="entry name" value="Glyco_trans_1"/>
</dbReference>